<sequence>MCIANFYATDFDEIRKKILGNISNTMTDRAAVNHATIQRLEVAWRKSLNELNCHLHPLDTIASATRSVLKQEESSDVSKKLWGTESISHQLVLAINKFRYKDGRGDPRGFKSSLNNAGLPRGLMFHICGKLHHYRDFLKMGL</sequence>
<keyword evidence="2" id="KW-1185">Reference proteome</keyword>
<organism evidence="1 2">
    <name type="scientific">Patella caerulea</name>
    <name type="common">Rayed Mediterranean limpet</name>
    <dbReference type="NCBI Taxonomy" id="87958"/>
    <lineage>
        <taxon>Eukaryota</taxon>
        <taxon>Metazoa</taxon>
        <taxon>Spiralia</taxon>
        <taxon>Lophotrochozoa</taxon>
        <taxon>Mollusca</taxon>
        <taxon>Gastropoda</taxon>
        <taxon>Patellogastropoda</taxon>
        <taxon>Patelloidea</taxon>
        <taxon>Patellidae</taxon>
        <taxon>Patella</taxon>
    </lineage>
</organism>
<dbReference type="EMBL" id="JAZGQO010000006">
    <property type="protein sequence ID" value="KAK6185671.1"/>
    <property type="molecule type" value="Genomic_DNA"/>
</dbReference>
<dbReference type="Proteomes" id="UP001347796">
    <property type="component" value="Unassembled WGS sequence"/>
</dbReference>
<gene>
    <name evidence="1" type="ORF">SNE40_007852</name>
</gene>
<reference evidence="1 2" key="1">
    <citation type="submission" date="2024-01" db="EMBL/GenBank/DDBJ databases">
        <title>The genome of the rayed Mediterranean limpet Patella caerulea (Linnaeus, 1758).</title>
        <authorList>
            <person name="Anh-Thu Weber A."/>
            <person name="Halstead-Nussloch G."/>
        </authorList>
    </citation>
    <scope>NUCLEOTIDE SEQUENCE [LARGE SCALE GENOMIC DNA]</scope>
    <source>
        <strain evidence="1">AATW-2023a</strain>
        <tissue evidence="1">Whole specimen</tissue>
    </source>
</reference>
<name>A0AAN8JXM7_PATCE</name>
<protein>
    <submittedName>
        <fullName evidence="1">Uncharacterized protein</fullName>
    </submittedName>
</protein>
<accession>A0AAN8JXM7</accession>
<proteinExistence type="predicted"/>
<dbReference type="AlphaFoldDB" id="A0AAN8JXM7"/>
<evidence type="ECO:0000313" key="1">
    <source>
        <dbReference type="EMBL" id="KAK6185671.1"/>
    </source>
</evidence>
<comment type="caution">
    <text evidence="1">The sequence shown here is derived from an EMBL/GenBank/DDBJ whole genome shotgun (WGS) entry which is preliminary data.</text>
</comment>
<evidence type="ECO:0000313" key="2">
    <source>
        <dbReference type="Proteomes" id="UP001347796"/>
    </source>
</evidence>